<dbReference type="HAMAP" id="MF_02062">
    <property type="entry name" value="GltS"/>
    <property type="match status" value="1"/>
</dbReference>
<keyword evidence="1" id="KW-0812">Transmembrane</keyword>
<evidence type="ECO:0000256" key="2">
    <source>
        <dbReference type="NCBIfam" id="TIGR00210"/>
    </source>
</evidence>
<reference evidence="3 4" key="1">
    <citation type="journal article" date="2010" name="Vet. Microbiol.">
        <title>Production of haemolysins by strains of the Actinobacillus minor/porcitonsillarum complex.</title>
        <authorList>
            <person name="Arya G."/>
            <person name="Niven D.F."/>
        </authorList>
    </citation>
    <scope>NUCLEOTIDE SEQUENCE [LARGE SCALE GENOMIC DNA]</scope>
    <source>
        <strain evidence="4">strain 202</strain>
    </source>
</reference>
<sequence length="405" mass="43625">MEPIVLNGYHTLIAATLVLLLGRLLVKKIKFLQDFNIPEAVAGGLIAAAIIFSIYHWAGISFQFEKSLQNAFMLVFFSSIGLSADFSRLKQGGIPLVIFLIVVSVLIFVQNAVGVSLASAFGLDPKIGLITGSITLTGGHGTGAAWAETFTKQYGLPGVMEMAMASATFGLVAGGLIGGPVARRLVNNMKRGKKAYTKKIDTTEDQYDGETFEEKDHVRFITASSTIETMALFAACLAFSSVMAANFSDLGLPQFVWALGFGVLLRNILTKVFKFDMFDRAIDVFGNASLSLFLAMALMSIKLWELAGLAGPMLIILLIQTLVMILYGYFITFRVMGKDYDAAILTAGHCGFGLGATPTAVANMQSVTETFGPSHKAFLIVPLVGAFFVDLINLGVITWFIKFLG</sequence>
<feature type="transmembrane region" description="Helical" evidence="1">
    <location>
        <begin position="251"/>
        <end position="269"/>
    </location>
</feature>
<proteinExistence type="inferred from homology"/>
<feature type="transmembrane region" description="Helical" evidence="1">
    <location>
        <begin position="227"/>
        <end position="245"/>
    </location>
</feature>
<comment type="caution">
    <text evidence="3">The sequence shown here is derived from an EMBL/GenBank/DDBJ whole genome shotgun (WGS) entry which is preliminary data.</text>
</comment>
<gene>
    <name evidence="1" type="primary">gltS</name>
    <name evidence="3" type="ORF">AM202_02930</name>
</gene>
<keyword evidence="1" id="KW-0769">Symport</keyword>
<organism evidence="3 4">
    <name type="scientific">Actinobacillus minor 202</name>
    <dbReference type="NCBI Taxonomy" id="591023"/>
    <lineage>
        <taxon>Bacteria</taxon>
        <taxon>Pseudomonadati</taxon>
        <taxon>Pseudomonadota</taxon>
        <taxon>Gammaproteobacteria</taxon>
        <taxon>Pasteurellales</taxon>
        <taxon>Pasteurellaceae</taxon>
        <taxon>Actinobacillus</taxon>
    </lineage>
</organism>
<evidence type="ECO:0000313" key="4">
    <source>
        <dbReference type="Proteomes" id="UP000003394"/>
    </source>
</evidence>
<feature type="transmembrane region" description="Helical" evidence="1">
    <location>
        <begin position="281"/>
        <end position="301"/>
    </location>
</feature>
<keyword evidence="1" id="KW-0406">Ion transport</keyword>
<feature type="transmembrane region" description="Helical" evidence="1">
    <location>
        <begin position="162"/>
        <end position="182"/>
    </location>
</feature>
<dbReference type="Proteomes" id="UP000003394">
    <property type="component" value="Unassembled WGS sequence"/>
</dbReference>
<dbReference type="RefSeq" id="WP_005820981.1">
    <property type="nucleotide sequence ID" value="NZ_ACFT01000097.1"/>
</dbReference>
<keyword evidence="1" id="KW-0813">Transport</keyword>
<evidence type="ECO:0000313" key="3">
    <source>
        <dbReference type="EMBL" id="EEV25142.1"/>
    </source>
</evidence>
<protein>
    <recommendedName>
        <fullName evidence="1 2">Sodium/glutamate symporter</fullName>
    </recommendedName>
</protein>
<comment type="subcellular location">
    <subcellularLocation>
        <location evidence="1">Cell inner membrane</location>
        <topology evidence="1">Multi-pass membrane protein</topology>
    </subcellularLocation>
</comment>
<keyword evidence="1" id="KW-0472">Membrane</keyword>
<keyword evidence="1" id="KW-0915">Sodium</keyword>
<feature type="transmembrane region" description="Helical" evidence="1">
    <location>
        <begin position="377"/>
        <end position="401"/>
    </location>
</feature>
<keyword evidence="1" id="KW-0739">Sodium transport</keyword>
<dbReference type="PANTHER" id="PTHR36178:SF1">
    <property type="entry name" value="SODIUM_GLUTAMATE SYMPORTER"/>
    <property type="match status" value="1"/>
</dbReference>
<dbReference type="Pfam" id="PF03616">
    <property type="entry name" value="Glt_symporter"/>
    <property type="match status" value="1"/>
</dbReference>
<dbReference type="NCBIfam" id="TIGR00210">
    <property type="entry name" value="gltS"/>
    <property type="match status" value="1"/>
</dbReference>
<name>A0ABM9YUU9_9PAST</name>
<dbReference type="InterPro" id="IPR004445">
    <property type="entry name" value="GltS"/>
</dbReference>
<comment type="function">
    <text evidence="1">Catalyzes the sodium-dependent transport of glutamate.</text>
</comment>
<dbReference type="PANTHER" id="PTHR36178">
    <property type="entry name" value="SLR0625 PROTEIN"/>
    <property type="match status" value="1"/>
</dbReference>
<keyword evidence="4" id="KW-1185">Reference proteome</keyword>
<feature type="transmembrane region" description="Helical" evidence="1">
    <location>
        <begin position="6"/>
        <end position="25"/>
    </location>
</feature>
<feature type="transmembrane region" description="Helical" evidence="1">
    <location>
        <begin position="307"/>
        <end position="330"/>
    </location>
</feature>
<keyword evidence="1" id="KW-1133">Transmembrane helix</keyword>
<comment type="similarity">
    <text evidence="1">Belongs to the glutamate:Na(+) symporter (ESS) (TC 2.A.27) family.</text>
</comment>
<evidence type="ECO:0000256" key="1">
    <source>
        <dbReference type="HAMAP-Rule" id="MF_02062"/>
    </source>
</evidence>
<dbReference type="EMBL" id="ACFT01000097">
    <property type="protein sequence ID" value="EEV25142.1"/>
    <property type="molecule type" value="Genomic_DNA"/>
</dbReference>
<keyword evidence="1" id="KW-1003">Cell membrane</keyword>
<feature type="transmembrane region" description="Helical" evidence="1">
    <location>
        <begin position="96"/>
        <end position="121"/>
    </location>
</feature>
<feature type="transmembrane region" description="Helical" evidence="1">
    <location>
        <begin position="37"/>
        <end position="55"/>
    </location>
</feature>
<keyword evidence="1" id="KW-0997">Cell inner membrane</keyword>
<accession>A0ABM9YUU9</accession>
<feature type="transmembrane region" description="Helical" evidence="1">
    <location>
        <begin position="342"/>
        <end position="365"/>
    </location>
</feature>
<keyword evidence="1" id="KW-0029">Amino-acid transport</keyword>